<evidence type="ECO:0000313" key="3">
    <source>
        <dbReference type="Proteomes" id="UP000276776"/>
    </source>
</evidence>
<dbReference type="Proteomes" id="UP000276776">
    <property type="component" value="Unassembled WGS sequence"/>
</dbReference>
<dbReference type="OMA" id="FPFDRAY"/>
<name>A0A0N5DAQ0_THECL</name>
<reference evidence="4" key="1">
    <citation type="submission" date="2017-02" db="UniProtKB">
        <authorList>
            <consortium name="WormBaseParasite"/>
        </authorList>
    </citation>
    <scope>IDENTIFICATION</scope>
</reference>
<dbReference type="OrthoDB" id="5870696at2759"/>
<keyword evidence="1" id="KW-0732">Signal</keyword>
<evidence type="ECO:0000313" key="2">
    <source>
        <dbReference type="EMBL" id="VDN07924.1"/>
    </source>
</evidence>
<gene>
    <name evidence="2" type="ORF">TCLT_LOCUS10242</name>
</gene>
<dbReference type="WBParaSite" id="TCLT_0001025301-mRNA-1">
    <property type="protein sequence ID" value="TCLT_0001025301-mRNA-1"/>
    <property type="gene ID" value="TCLT_0001025301"/>
</dbReference>
<evidence type="ECO:0000313" key="4">
    <source>
        <dbReference type="WBParaSite" id="TCLT_0001025301-mRNA-1"/>
    </source>
</evidence>
<reference evidence="2 3" key="2">
    <citation type="submission" date="2018-11" db="EMBL/GenBank/DDBJ databases">
        <authorList>
            <consortium name="Pathogen Informatics"/>
        </authorList>
    </citation>
    <scope>NUCLEOTIDE SEQUENCE [LARGE SCALE GENOMIC DNA]</scope>
</reference>
<protein>
    <submittedName>
        <fullName evidence="4">SXP/RAL-2 family protein Ani s 5-like cation-binding domain-containing protein</fullName>
    </submittedName>
</protein>
<dbReference type="AlphaFoldDB" id="A0A0N5DAQ0"/>
<evidence type="ECO:0000256" key="1">
    <source>
        <dbReference type="SAM" id="SignalP"/>
    </source>
</evidence>
<dbReference type="EMBL" id="UYYF01005026">
    <property type="protein sequence ID" value="VDN07924.1"/>
    <property type="molecule type" value="Genomic_DNA"/>
</dbReference>
<organism evidence="4">
    <name type="scientific">Thelazia callipaeda</name>
    <name type="common">Oriental eyeworm</name>
    <name type="synonym">Parasitic nematode</name>
    <dbReference type="NCBI Taxonomy" id="103827"/>
    <lineage>
        <taxon>Eukaryota</taxon>
        <taxon>Metazoa</taxon>
        <taxon>Ecdysozoa</taxon>
        <taxon>Nematoda</taxon>
        <taxon>Chromadorea</taxon>
        <taxon>Rhabditida</taxon>
        <taxon>Spirurina</taxon>
        <taxon>Spiruromorpha</taxon>
        <taxon>Thelazioidea</taxon>
        <taxon>Thelaziidae</taxon>
        <taxon>Thelazia</taxon>
    </lineage>
</organism>
<keyword evidence="3" id="KW-1185">Reference proteome</keyword>
<sequence length="346" mass="41209">MRNFSAILFVFWLVASILSVKASAISKSRENYTVQYFFSIRWEFFELDWWKVPVEFKSSNNTNDFGTRRNSDGSKSPYNRFGHHYEYVYETPTVAEEKPKLLFSYGICLLILMLYYKGSIGPNSNTHQMFEQIGKVITYQPKKQSIYQKPKRLNDSSDVFPMNHSKMMNINHIAAAIKESNDAQKRAQKEYETVRQLADEIFSQAEQQLSRFPTFDIPRFQQIFLNEAISSPQLANKINLNKFPVMHKNHQNFAQNTHNKFKKKRNRRKDVRNTEHKIIKSAKKYEKLRNTNRKKWNKKKNADASYRMFGILPDFDPRFPFDRAYRLMEDLRPSELWEFLPETDNR</sequence>
<feature type="signal peptide" evidence="1">
    <location>
        <begin position="1"/>
        <end position="22"/>
    </location>
</feature>
<proteinExistence type="predicted"/>
<feature type="chain" id="PRO_5043126702" evidence="1">
    <location>
        <begin position="23"/>
        <end position="346"/>
    </location>
</feature>
<accession>A0A0N5DAQ0</accession>